<comment type="caution">
    <text evidence="2">The sequence shown here is derived from an EMBL/GenBank/DDBJ whole genome shotgun (WGS) entry which is preliminary data.</text>
</comment>
<dbReference type="Proteomes" id="UP001364211">
    <property type="component" value="Unassembled WGS sequence"/>
</dbReference>
<feature type="compositionally biased region" description="Acidic residues" evidence="1">
    <location>
        <begin position="163"/>
        <end position="172"/>
    </location>
</feature>
<evidence type="ECO:0000313" key="3">
    <source>
        <dbReference type="Proteomes" id="UP001364211"/>
    </source>
</evidence>
<feature type="region of interest" description="Disordered" evidence="1">
    <location>
        <begin position="35"/>
        <end position="77"/>
    </location>
</feature>
<dbReference type="EMBL" id="JBBJUP010000014">
    <property type="protein sequence ID" value="MEJ8280812.1"/>
    <property type="molecule type" value="Genomic_DNA"/>
</dbReference>
<accession>A0ABU8TA39</accession>
<feature type="region of interest" description="Disordered" evidence="1">
    <location>
        <begin position="145"/>
        <end position="182"/>
    </location>
</feature>
<protein>
    <submittedName>
        <fullName evidence="2">Uncharacterized protein</fullName>
    </submittedName>
</protein>
<organism evidence="2 3">
    <name type="scientific">Pseudonocardia spirodelae</name>
    <dbReference type="NCBI Taxonomy" id="3133431"/>
    <lineage>
        <taxon>Bacteria</taxon>
        <taxon>Bacillati</taxon>
        <taxon>Actinomycetota</taxon>
        <taxon>Actinomycetes</taxon>
        <taxon>Pseudonocardiales</taxon>
        <taxon>Pseudonocardiaceae</taxon>
        <taxon>Pseudonocardia</taxon>
    </lineage>
</organism>
<reference evidence="2 3" key="1">
    <citation type="submission" date="2024-03" db="EMBL/GenBank/DDBJ databases">
        <title>Draft genome sequence of Pseudonocardia sp. DW16-2.</title>
        <authorList>
            <person name="Duangmal K."/>
        </authorList>
    </citation>
    <scope>NUCLEOTIDE SEQUENCE [LARGE SCALE GENOMIC DNA]</scope>
    <source>
        <strain evidence="2 3">DW16-2</strain>
    </source>
</reference>
<name>A0ABU8TA39_9PSEU</name>
<feature type="compositionally biased region" description="Low complexity" evidence="1">
    <location>
        <begin position="35"/>
        <end position="75"/>
    </location>
</feature>
<evidence type="ECO:0000313" key="2">
    <source>
        <dbReference type="EMBL" id="MEJ8280812.1"/>
    </source>
</evidence>
<keyword evidence="3" id="KW-1185">Reference proteome</keyword>
<sequence>MTGRHRRTRTTPAQLVLLGAVPLLGGAGMVTALLGATTPGPDRTTATATTADTRAGTGADSTAPPSAPGAAPVADRTVPGRGELALDAVGGARDAARRAGDEQVAARVSTVAAELRDRARERAAAARAAGDAELAAYHRAEAARYAADADSSRPVLPAVPDDLPGDPTEDGAPDPGGSCTAADVVRLGPLTATGPSCANDPWVAGQVQDALGRGGLGPAVG</sequence>
<dbReference type="RefSeq" id="WP_340292367.1">
    <property type="nucleotide sequence ID" value="NZ_JBBJUP010000014.1"/>
</dbReference>
<proteinExistence type="predicted"/>
<gene>
    <name evidence="2" type="ORF">WJX68_17860</name>
</gene>
<evidence type="ECO:0000256" key="1">
    <source>
        <dbReference type="SAM" id="MobiDB-lite"/>
    </source>
</evidence>